<feature type="region of interest" description="Disordered" evidence="1">
    <location>
        <begin position="128"/>
        <end position="148"/>
    </location>
</feature>
<evidence type="ECO:0000313" key="3">
    <source>
        <dbReference type="Proteomes" id="UP000092460"/>
    </source>
</evidence>
<reference evidence="3" key="1">
    <citation type="submission" date="2015-01" db="EMBL/GenBank/DDBJ databases">
        <authorList>
            <person name="Aksoy S."/>
            <person name="Warren W."/>
            <person name="Wilson R.K."/>
        </authorList>
    </citation>
    <scope>NUCLEOTIDE SEQUENCE [LARGE SCALE GENOMIC DNA]</scope>
    <source>
        <strain evidence="3">IAEA</strain>
    </source>
</reference>
<dbReference type="AlphaFoldDB" id="A0A1B0BZZ6"/>
<reference evidence="2" key="2">
    <citation type="submission" date="2020-05" db="UniProtKB">
        <authorList>
            <consortium name="EnsemblMetazoa"/>
        </authorList>
    </citation>
    <scope>IDENTIFICATION</scope>
    <source>
        <strain evidence="2">IAEA</strain>
    </source>
</reference>
<sequence>MLKVHNFYISGSMFTGRRAVKRIKQLRGHNVSYVLLDNTVTLCQSSKRCPAVRTLGTDVAVVFSLVLRKTTAIKRHLQKTIGNLSFTTLPLATKQKRTHETCYYALHLPVEAHKYKSEIVEANSKVNIKSNDDDNNNNNNKYNKYNKNVYSNPTNVITKCSPTLPEHQDKTLKRRFKSTFLNIKENER</sequence>
<proteinExistence type="predicted"/>
<name>A0A1B0BZZ6_9MUSC</name>
<dbReference type="EnsemblMetazoa" id="GPPI045476-RA">
    <property type="protein sequence ID" value="GPPI045476-PA"/>
    <property type="gene ID" value="GPPI045476"/>
</dbReference>
<feature type="compositionally biased region" description="Low complexity" evidence="1">
    <location>
        <begin position="136"/>
        <end position="148"/>
    </location>
</feature>
<dbReference type="VEuPathDB" id="VectorBase:GPPI045476"/>
<organism evidence="2 3">
    <name type="scientific">Glossina palpalis gambiensis</name>
    <dbReference type="NCBI Taxonomy" id="67801"/>
    <lineage>
        <taxon>Eukaryota</taxon>
        <taxon>Metazoa</taxon>
        <taxon>Ecdysozoa</taxon>
        <taxon>Arthropoda</taxon>
        <taxon>Hexapoda</taxon>
        <taxon>Insecta</taxon>
        <taxon>Pterygota</taxon>
        <taxon>Neoptera</taxon>
        <taxon>Endopterygota</taxon>
        <taxon>Diptera</taxon>
        <taxon>Brachycera</taxon>
        <taxon>Muscomorpha</taxon>
        <taxon>Hippoboscoidea</taxon>
        <taxon>Glossinidae</taxon>
        <taxon>Glossina</taxon>
    </lineage>
</organism>
<evidence type="ECO:0000313" key="2">
    <source>
        <dbReference type="EnsemblMetazoa" id="GPPI045476-PA"/>
    </source>
</evidence>
<dbReference type="EMBL" id="JXJN01023351">
    <property type="status" value="NOT_ANNOTATED_CDS"/>
    <property type="molecule type" value="Genomic_DNA"/>
</dbReference>
<dbReference type="Proteomes" id="UP000092460">
    <property type="component" value="Unassembled WGS sequence"/>
</dbReference>
<keyword evidence="3" id="KW-1185">Reference proteome</keyword>
<evidence type="ECO:0000256" key="1">
    <source>
        <dbReference type="SAM" id="MobiDB-lite"/>
    </source>
</evidence>
<protein>
    <submittedName>
        <fullName evidence="2">Uncharacterized protein</fullName>
    </submittedName>
</protein>
<accession>A0A1B0BZZ6</accession>